<reference evidence="1 2" key="1">
    <citation type="submission" date="2023-08" db="EMBL/GenBank/DDBJ databases">
        <title>A Necator americanus chromosomal reference genome.</title>
        <authorList>
            <person name="Ilik V."/>
            <person name="Petrzelkova K.J."/>
            <person name="Pardy F."/>
            <person name="Fuh T."/>
            <person name="Niatou-Singa F.S."/>
            <person name="Gouil Q."/>
            <person name="Baker L."/>
            <person name="Ritchie M.E."/>
            <person name="Jex A.R."/>
            <person name="Gazzola D."/>
            <person name="Li H."/>
            <person name="Toshio Fujiwara R."/>
            <person name="Zhan B."/>
            <person name="Aroian R.V."/>
            <person name="Pafco B."/>
            <person name="Schwarz E.M."/>
        </authorList>
    </citation>
    <scope>NUCLEOTIDE SEQUENCE [LARGE SCALE GENOMIC DNA]</scope>
    <source>
        <strain evidence="1 2">Aroian</strain>
        <tissue evidence="1">Whole animal</tissue>
    </source>
</reference>
<name>A0ABR1CMS6_NECAM</name>
<protein>
    <submittedName>
        <fullName evidence="1">Uncharacterized protein</fullName>
    </submittedName>
</protein>
<dbReference type="Proteomes" id="UP001303046">
    <property type="component" value="Unassembled WGS sequence"/>
</dbReference>
<accession>A0ABR1CMS6</accession>
<gene>
    <name evidence="1" type="primary">Necator_chrIII.g9036</name>
    <name evidence="1" type="ORF">RB195_008271</name>
</gene>
<sequence length="106" mass="12358">MEAFDRQVFPTQYINVLGELHSILRISSLYKNKFIDMKRVERQRHTISPNTFVITLENAMRKLGWDDTGVKVDGRQQHHVRVADDIVLVTSNISQVERMLTEATFI</sequence>
<organism evidence="1 2">
    <name type="scientific">Necator americanus</name>
    <name type="common">Human hookworm</name>
    <dbReference type="NCBI Taxonomy" id="51031"/>
    <lineage>
        <taxon>Eukaryota</taxon>
        <taxon>Metazoa</taxon>
        <taxon>Ecdysozoa</taxon>
        <taxon>Nematoda</taxon>
        <taxon>Chromadorea</taxon>
        <taxon>Rhabditida</taxon>
        <taxon>Rhabditina</taxon>
        <taxon>Rhabditomorpha</taxon>
        <taxon>Strongyloidea</taxon>
        <taxon>Ancylostomatidae</taxon>
        <taxon>Bunostominae</taxon>
        <taxon>Necator</taxon>
    </lineage>
</organism>
<dbReference type="EMBL" id="JAVFWL010000003">
    <property type="protein sequence ID" value="KAK6739671.1"/>
    <property type="molecule type" value="Genomic_DNA"/>
</dbReference>
<comment type="caution">
    <text evidence="1">The sequence shown here is derived from an EMBL/GenBank/DDBJ whole genome shotgun (WGS) entry which is preliminary data.</text>
</comment>
<evidence type="ECO:0000313" key="2">
    <source>
        <dbReference type="Proteomes" id="UP001303046"/>
    </source>
</evidence>
<proteinExistence type="predicted"/>
<evidence type="ECO:0000313" key="1">
    <source>
        <dbReference type="EMBL" id="KAK6739671.1"/>
    </source>
</evidence>
<keyword evidence="2" id="KW-1185">Reference proteome</keyword>